<accession>A0ABP1Q9K4</accession>
<keyword evidence="2" id="KW-0472">Membrane</keyword>
<evidence type="ECO:0000256" key="1">
    <source>
        <dbReference type="SAM" id="MobiDB-lite"/>
    </source>
</evidence>
<feature type="transmembrane region" description="Helical" evidence="2">
    <location>
        <begin position="415"/>
        <end position="435"/>
    </location>
</feature>
<feature type="region of interest" description="Disordered" evidence="1">
    <location>
        <begin position="1"/>
        <end position="29"/>
    </location>
</feature>
<dbReference type="EMBL" id="CAXLJM020000025">
    <property type="protein sequence ID" value="CAL8092569.1"/>
    <property type="molecule type" value="Genomic_DNA"/>
</dbReference>
<sequence length="770" mass="88263">MEFSKASSSALTSGAEGGRNRKRRSSYCHRNPKLAQGALKYPYGVSHVISTVYHDGLPSHHYQEEHLPKEDENGTDASHPANLKNARQSQCHLILLSFWERSDAINDWIESFIHKENLVHREPIILLQLSLSNPHSNLTLHSMQRKLTSLYSRRAQSCYFFVILVPPQNKQLQTPIPQQSIIPLQIYDLFRTSLGAAWFSSSYFLVANLMSSSILDGEGWHKFKNKLELICVQIDYKETHQSNPRLILQTVCSSCNDPLTTVLISGIDPYTGRVQQLSPQLFPNFMSRGFDAVWVERSLRFQMPASVERTKKSLDHILPKYLLYNEMKKAFGFSPTRVVNAWVNGYKRSGLRDYVKEIENGGPLALGHHFTPLETKSTKIGFTFPYMENRLGMLTKRMKALSKWQILFEEVQNTLIPIAIPSICLASFILTFRTLNFKNLHDHHLYGRHRIYTKNPFFLSVYLDWVFNLVSIFYSQLSLANLRNQRITPLPYLILFLVSLPGTLYMGLVRVRIATDLTTEAKGQEIKSIFQLDPSKASSKQELWGGGRLETNAEISRLLPFQNAQQAEHEQEVLVNLKYFYDPIACINSILQKEKYVCIAFEEYIQLVIPTLPADIRKQLAVKSVTDLGTSEWLSVAYNKDFPWAHELTMFVLHVVESGIFDFWIRNLSLAIPEANPNAEDGFDEKGGEGDRQDFDSYEVQHEGLMRFGENFGMGVVLIVIAFLVEFAGFTVIKIMRERGVVGKMRNGFGRIYHRIMDRLRGITRLDFVP</sequence>
<dbReference type="Proteomes" id="UP001642540">
    <property type="component" value="Unassembled WGS sequence"/>
</dbReference>
<feature type="transmembrane region" description="Helical" evidence="2">
    <location>
        <begin position="489"/>
        <end position="508"/>
    </location>
</feature>
<gene>
    <name evidence="3" type="ORF">ODALV1_LOCUS8262</name>
</gene>
<feature type="compositionally biased region" description="Basic residues" evidence="1">
    <location>
        <begin position="20"/>
        <end position="29"/>
    </location>
</feature>
<reference evidence="3 4" key="1">
    <citation type="submission" date="2024-08" db="EMBL/GenBank/DDBJ databases">
        <authorList>
            <person name="Cucini C."/>
            <person name="Frati F."/>
        </authorList>
    </citation>
    <scope>NUCLEOTIDE SEQUENCE [LARGE SCALE GENOMIC DNA]</scope>
</reference>
<keyword evidence="2" id="KW-1133">Transmembrane helix</keyword>
<evidence type="ECO:0000313" key="3">
    <source>
        <dbReference type="EMBL" id="CAL8092569.1"/>
    </source>
</evidence>
<evidence type="ECO:0000313" key="4">
    <source>
        <dbReference type="Proteomes" id="UP001642540"/>
    </source>
</evidence>
<keyword evidence="2" id="KW-0812">Transmembrane</keyword>
<feature type="transmembrane region" description="Helical" evidence="2">
    <location>
        <begin position="456"/>
        <end position="477"/>
    </location>
</feature>
<name>A0ABP1Q9K4_9HEXA</name>
<organism evidence="3 4">
    <name type="scientific">Orchesella dallaii</name>
    <dbReference type="NCBI Taxonomy" id="48710"/>
    <lineage>
        <taxon>Eukaryota</taxon>
        <taxon>Metazoa</taxon>
        <taxon>Ecdysozoa</taxon>
        <taxon>Arthropoda</taxon>
        <taxon>Hexapoda</taxon>
        <taxon>Collembola</taxon>
        <taxon>Entomobryomorpha</taxon>
        <taxon>Entomobryoidea</taxon>
        <taxon>Orchesellidae</taxon>
        <taxon>Orchesellinae</taxon>
        <taxon>Orchesella</taxon>
    </lineage>
</organism>
<feature type="compositionally biased region" description="Basic and acidic residues" evidence="1">
    <location>
        <begin position="63"/>
        <end position="72"/>
    </location>
</feature>
<evidence type="ECO:0000256" key="2">
    <source>
        <dbReference type="SAM" id="Phobius"/>
    </source>
</evidence>
<feature type="transmembrane region" description="Helical" evidence="2">
    <location>
        <begin position="712"/>
        <end position="736"/>
    </location>
</feature>
<feature type="region of interest" description="Disordered" evidence="1">
    <location>
        <begin position="63"/>
        <end position="82"/>
    </location>
</feature>
<keyword evidence="4" id="KW-1185">Reference proteome</keyword>
<feature type="compositionally biased region" description="Polar residues" evidence="1">
    <location>
        <begin position="1"/>
        <end position="12"/>
    </location>
</feature>
<comment type="caution">
    <text evidence="3">The sequence shown here is derived from an EMBL/GenBank/DDBJ whole genome shotgun (WGS) entry which is preliminary data.</text>
</comment>
<proteinExistence type="predicted"/>
<protein>
    <submittedName>
        <fullName evidence="3">Uncharacterized protein</fullName>
    </submittedName>
</protein>